<sequence>MVDLTVGHVSGIIAAGINILQLFIPTATTLILTGLLSEDNSLATWTQIGRALHASHWPSLLRADSARANSVSRVVRLEGLLRPLILLVVSIAAVITPLGLYDSVVPATSSVPQPFEYHKDPSQFGLGTPSRSNLGFNRECGSFLPVACPGSKTVIQSSSNGTSISVSLQNSYDIAIPSNLTEIFESGLKDLPPTMSSLFDIQWRSYGININENKNKGSPYLVGSYKQMDNLLLKDGYLLVEGLVVDNKNNGIGFRHHTVPSPLKYGGVWSEDLLFIQPSTKCIDTNITVDFTIPDISTNSTMQNVKLVDHGGFSKLNTTYPQYDHEDPQKNPDLYRRAYKAAYLHNALTMLILNVTNPKTDAMKAWSYLDSTEGKEFPIEIFFNNLQPNRLGAHQDWLLWDGVAASPTFNISSSSKVKYPNPFKITKSNFTTINTLCQGAGKDDFANITNIGVACGLIVGAARRVDGSASLIAEPRSRWTVPLYSCASSARAVIKTVDFRYNGTDGLRGLSIDGVKDKVYKQDSDKPFWGVERPGIKLGDISAMWGLVSNRYKSSNDLSIVQNDALWLPGFVSLSKTPVASYMNLPGVSFYMNAFASIYTMGSDTPDTLMDYTGKSNLAMYARWQELSKQANTTSTIINQIWTDIAANAVLGTRGWISANAEDLKILKRNNDKPREGQTVNVPVKIYDHRVSYHIVYGIPAFIALLLTTAVAASSGVLCIIGRARPAVVRRYLFHTAPGRILGTFVYPNEVDPQAPTNGWNDTVGSKKVSMAGPVPYPSDPVMMAPYSNTSRTNMDSPLLQNKEGTPITTTHEAR</sequence>
<accession>A0ACB8V3K2</accession>
<reference evidence="1" key="1">
    <citation type="journal article" date="2022" name="bioRxiv">
        <title>Population genetic analysis of Ophidiomyces ophidiicola, the causative agent of snake fungal disease, indicates recent introductions to the USA.</title>
        <authorList>
            <person name="Ladner J.T."/>
            <person name="Palmer J.M."/>
            <person name="Ettinger C.L."/>
            <person name="Stajich J.E."/>
            <person name="Farrell T.M."/>
            <person name="Glorioso B.M."/>
            <person name="Lawson B."/>
            <person name="Price S.J."/>
            <person name="Stengle A.G."/>
            <person name="Grear D.A."/>
            <person name="Lorch J.M."/>
        </authorList>
    </citation>
    <scope>NUCLEOTIDE SEQUENCE</scope>
    <source>
        <strain evidence="1">NWHC 24266-5</strain>
    </source>
</reference>
<comment type="caution">
    <text evidence="1">The sequence shown here is derived from an EMBL/GenBank/DDBJ whole genome shotgun (WGS) entry which is preliminary data.</text>
</comment>
<dbReference type="EMBL" id="JALBCA010000013">
    <property type="protein sequence ID" value="KAI2391187.1"/>
    <property type="molecule type" value="Genomic_DNA"/>
</dbReference>
<gene>
    <name evidence="1" type="ORF">LOY88_001260</name>
</gene>
<proteinExistence type="predicted"/>
<evidence type="ECO:0000313" key="1">
    <source>
        <dbReference type="EMBL" id="KAI2391187.1"/>
    </source>
</evidence>
<name>A0ACB8V3K2_9EURO</name>
<protein>
    <submittedName>
        <fullName evidence="1">Uncharacterized protein</fullName>
    </submittedName>
</protein>
<organism evidence="1">
    <name type="scientific">Ophidiomyces ophidiicola</name>
    <dbReference type="NCBI Taxonomy" id="1387563"/>
    <lineage>
        <taxon>Eukaryota</taxon>
        <taxon>Fungi</taxon>
        <taxon>Dikarya</taxon>
        <taxon>Ascomycota</taxon>
        <taxon>Pezizomycotina</taxon>
        <taxon>Eurotiomycetes</taxon>
        <taxon>Eurotiomycetidae</taxon>
        <taxon>Onygenales</taxon>
        <taxon>Onygenaceae</taxon>
        <taxon>Ophidiomyces</taxon>
    </lineage>
</organism>